<evidence type="ECO:0000313" key="1">
    <source>
        <dbReference type="EMBL" id="CAG8857588.1"/>
    </source>
</evidence>
<gene>
    <name evidence="1" type="ORF">GMARGA_LOCUS46407</name>
</gene>
<dbReference type="EMBL" id="CAJVQB010172628">
    <property type="protein sequence ID" value="CAG8857588.1"/>
    <property type="molecule type" value="Genomic_DNA"/>
</dbReference>
<dbReference type="Proteomes" id="UP000789901">
    <property type="component" value="Unassembled WGS sequence"/>
</dbReference>
<protein>
    <submittedName>
        <fullName evidence="1">32952_t:CDS:1</fullName>
    </submittedName>
</protein>
<organism evidence="1 2">
    <name type="scientific">Gigaspora margarita</name>
    <dbReference type="NCBI Taxonomy" id="4874"/>
    <lineage>
        <taxon>Eukaryota</taxon>
        <taxon>Fungi</taxon>
        <taxon>Fungi incertae sedis</taxon>
        <taxon>Mucoromycota</taxon>
        <taxon>Glomeromycotina</taxon>
        <taxon>Glomeromycetes</taxon>
        <taxon>Diversisporales</taxon>
        <taxon>Gigasporaceae</taxon>
        <taxon>Gigaspora</taxon>
    </lineage>
</organism>
<proteinExistence type="predicted"/>
<comment type="caution">
    <text evidence="1">The sequence shown here is derived from an EMBL/GenBank/DDBJ whole genome shotgun (WGS) entry which is preliminary data.</text>
</comment>
<name>A0ABN7XS18_GIGMA</name>
<sequence length="63" mass="7366">SKKMSFPDFQLLESEKLQPTILEVECILREATPEQLKNVRVLPAKRVYEQDCYVVEILEKAVE</sequence>
<reference evidence="1 2" key="1">
    <citation type="submission" date="2021-06" db="EMBL/GenBank/DDBJ databases">
        <authorList>
            <person name="Kallberg Y."/>
            <person name="Tangrot J."/>
            <person name="Rosling A."/>
        </authorList>
    </citation>
    <scope>NUCLEOTIDE SEQUENCE [LARGE SCALE GENOMIC DNA]</scope>
    <source>
        <strain evidence="1 2">120-4 pot B 10/14</strain>
    </source>
</reference>
<evidence type="ECO:0000313" key="2">
    <source>
        <dbReference type="Proteomes" id="UP000789901"/>
    </source>
</evidence>
<keyword evidence="2" id="KW-1185">Reference proteome</keyword>
<feature type="non-terminal residue" evidence="1">
    <location>
        <position position="63"/>
    </location>
</feature>
<feature type="non-terminal residue" evidence="1">
    <location>
        <position position="1"/>
    </location>
</feature>
<accession>A0ABN7XS18</accession>